<feature type="transmembrane region" description="Helical" evidence="1">
    <location>
        <begin position="244"/>
        <end position="262"/>
    </location>
</feature>
<keyword evidence="1" id="KW-1133">Transmembrane helix</keyword>
<sequence length="338" mass="35599">VPTPLFASADGVTSAPRDVDVTSSAHDVDVTSVARVFLDEIGEGRYLLSVVDTKVPPITDPRGVVPMRCAPVAVEDVEILVASGFVFECESPLNSGDVLTLPWSLAGVVVLARWSDGSTGSGYFRGRRGSVPVALGDLRADGGSGLRVAGTYLTLGAEHILFGIDHLLFVLGLLLLAKGFGLLVKTVTAFTVAHSITLGASVLGYIPIQRGAIEVAIALSIVLLAREIVVGGRGVVHLTHRKPWLVAFVFGLLHGLGFAGALGEIGLPEGAIPLALLFFNLGVEAGQLVFVLALVALYRLMQAKTRVRVLKFEPVMGYALGALATLWFFDRLPAIWGA</sequence>
<organism evidence="2">
    <name type="scientific">marine metagenome</name>
    <dbReference type="NCBI Taxonomy" id="408172"/>
    <lineage>
        <taxon>unclassified sequences</taxon>
        <taxon>metagenomes</taxon>
        <taxon>ecological metagenomes</taxon>
    </lineage>
</organism>
<keyword evidence="1" id="KW-0472">Membrane</keyword>
<dbReference type="Pfam" id="PF13795">
    <property type="entry name" value="HupE_UreJ_2"/>
    <property type="match status" value="1"/>
</dbReference>
<feature type="transmembrane region" description="Helical" evidence="1">
    <location>
        <begin position="187"/>
        <end position="206"/>
    </location>
</feature>
<evidence type="ECO:0008006" key="3">
    <source>
        <dbReference type="Google" id="ProtNLM"/>
    </source>
</evidence>
<accession>A0A381PAA3</accession>
<dbReference type="EMBL" id="UINC01000919">
    <property type="protein sequence ID" value="SUZ63554.1"/>
    <property type="molecule type" value="Genomic_DNA"/>
</dbReference>
<dbReference type="InterPro" id="IPR032809">
    <property type="entry name" value="Put_HupE_UreJ"/>
</dbReference>
<evidence type="ECO:0000256" key="1">
    <source>
        <dbReference type="SAM" id="Phobius"/>
    </source>
</evidence>
<keyword evidence="1" id="KW-0812">Transmembrane</keyword>
<feature type="transmembrane region" description="Helical" evidence="1">
    <location>
        <begin position="310"/>
        <end position="329"/>
    </location>
</feature>
<feature type="transmembrane region" description="Helical" evidence="1">
    <location>
        <begin position="274"/>
        <end position="298"/>
    </location>
</feature>
<feature type="transmembrane region" description="Helical" evidence="1">
    <location>
        <begin position="212"/>
        <end position="232"/>
    </location>
</feature>
<feature type="transmembrane region" description="Helical" evidence="1">
    <location>
        <begin position="160"/>
        <end position="180"/>
    </location>
</feature>
<protein>
    <recommendedName>
        <fullName evidence="3">HupE/UreJ protein</fullName>
    </recommendedName>
</protein>
<reference evidence="2" key="1">
    <citation type="submission" date="2018-05" db="EMBL/GenBank/DDBJ databases">
        <authorList>
            <person name="Lanie J.A."/>
            <person name="Ng W.-L."/>
            <person name="Kazmierczak K.M."/>
            <person name="Andrzejewski T.M."/>
            <person name="Davidsen T.M."/>
            <person name="Wayne K.J."/>
            <person name="Tettelin H."/>
            <person name="Glass J.I."/>
            <person name="Rusch D."/>
            <person name="Podicherti R."/>
            <person name="Tsui H.-C.T."/>
            <person name="Winkler M.E."/>
        </authorList>
    </citation>
    <scope>NUCLEOTIDE SEQUENCE</scope>
</reference>
<proteinExistence type="predicted"/>
<evidence type="ECO:0000313" key="2">
    <source>
        <dbReference type="EMBL" id="SUZ63554.1"/>
    </source>
</evidence>
<feature type="non-terminal residue" evidence="2">
    <location>
        <position position="1"/>
    </location>
</feature>
<name>A0A381PAA3_9ZZZZ</name>
<gene>
    <name evidence="2" type="ORF">METZ01_LOCUS16408</name>
</gene>
<dbReference type="AlphaFoldDB" id="A0A381PAA3"/>